<organism evidence="6 7">
    <name type="scientific">Phytophthora fragariaefolia</name>
    <dbReference type="NCBI Taxonomy" id="1490495"/>
    <lineage>
        <taxon>Eukaryota</taxon>
        <taxon>Sar</taxon>
        <taxon>Stramenopiles</taxon>
        <taxon>Oomycota</taxon>
        <taxon>Peronosporomycetes</taxon>
        <taxon>Peronosporales</taxon>
        <taxon>Peronosporaceae</taxon>
        <taxon>Phytophthora</taxon>
    </lineage>
</organism>
<keyword evidence="2" id="KW-0217">Developmental protein</keyword>
<comment type="caution">
    <text evidence="6">The sequence shown here is derived from an EMBL/GenBank/DDBJ whole genome shotgun (WGS) entry which is preliminary data.</text>
</comment>
<sequence>MTTEGAAAAAPEPAKEPATNATPSTGKSSATKAKRLLPMELRVRGAALICRAAGFTRSRGFDSGSSNTCQVRKLRGGRYCVRAYLKYYLRLLIFPRCNSKPTDRDNDASNQEGDTHEAAQEKAVDTAVLSSAPAVKKSSAPTQMRQSPLDTTAAPTPLNRLQSLYALSSLSLQRQRQRRRAGANRSKYVGLDALYFDQNCAKKHHVKNVVTTSSKMKQKALQRFITRDNYSIQHTGSLDAAVRWHEALHYFVYPAAPVPTSILLNRATAASTSEPLLGGPKGERKREDKAFFTARWNTWQEGFRDVYMNFRRQSTGTSTDTSFYLRSSDFVVSFIYDTGAAKTEGSSPSIINLCQEHVNDTESSDEMERESERTAPAKKCKLYAVMSQSNGRIRKVLHHLNVEYSMPYVNANQTEREAGEFHLLEEEQEASKSRNQNASGGGVIAPVTRAAQFQENMHGADSLLLFHGHDAVHGLYEFLINRAPMSNQDVPEIFALHPFANATIQRLQVTLHGRVGGFAAGPLSDDQQSRTGATLFRTEVVGFCFPSSIETLLGVLKDEWESVKSSAAPQSNEDPATKGQEPAVAMRTYMEAVPGAERLNAARLDKRGDQQQRQKRQQALEFSKRRMEVVVVTKLEDRYVVETTTRPIAVKR</sequence>
<dbReference type="InterPro" id="IPR024861">
    <property type="entry name" value="Donson"/>
</dbReference>
<feature type="region of interest" description="Disordered" evidence="5">
    <location>
        <begin position="99"/>
        <end position="155"/>
    </location>
</feature>
<evidence type="ECO:0000256" key="1">
    <source>
        <dbReference type="ARBA" id="ARBA00004123"/>
    </source>
</evidence>
<dbReference type="GO" id="GO:0033260">
    <property type="term" value="P:nuclear DNA replication"/>
    <property type="evidence" value="ECO:0007669"/>
    <property type="project" value="TreeGrafter"/>
</dbReference>
<dbReference type="AlphaFoldDB" id="A0A9W6XWM0"/>
<name>A0A9W6XWM0_9STRA</name>
<comment type="subcellular location">
    <subcellularLocation>
        <location evidence="1">Nucleus</location>
    </subcellularLocation>
</comment>
<accession>A0A9W6XWM0</accession>
<feature type="compositionally biased region" description="Low complexity" evidence="5">
    <location>
        <begin position="127"/>
        <end position="141"/>
    </location>
</feature>
<evidence type="ECO:0000256" key="5">
    <source>
        <dbReference type="SAM" id="MobiDB-lite"/>
    </source>
</evidence>
<dbReference type="GO" id="GO:0005634">
    <property type="term" value="C:nucleus"/>
    <property type="evidence" value="ECO:0007669"/>
    <property type="project" value="UniProtKB-SubCell"/>
</dbReference>
<evidence type="ECO:0000256" key="3">
    <source>
        <dbReference type="ARBA" id="ARBA00023242"/>
    </source>
</evidence>
<dbReference type="PANTHER" id="PTHR12972:SF0">
    <property type="entry name" value="PROTEIN DOWNSTREAM NEIGHBOR OF SON"/>
    <property type="match status" value="1"/>
</dbReference>
<dbReference type="PANTHER" id="PTHR12972">
    <property type="entry name" value="DOWNSTREAM NEIGHBOR OF SON"/>
    <property type="match status" value="1"/>
</dbReference>
<evidence type="ECO:0000313" key="6">
    <source>
        <dbReference type="EMBL" id="GMF47307.1"/>
    </source>
</evidence>
<feature type="compositionally biased region" description="Basic and acidic residues" evidence="5">
    <location>
        <begin position="101"/>
        <end position="124"/>
    </location>
</feature>
<dbReference type="EMBL" id="BSXT01002142">
    <property type="protein sequence ID" value="GMF47307.1"/>
    <property type="molecule type" value="Genomic_DNA"/>
</dbReference>
<evidence type="ECO:0000256" key="4">
    <source>
        <dbReference type="ARBA" id="ARBA00025806"/>
    </source>
</evidence>
<feature type="compositionally biased region" description="Low complexity" evidence="5">
    <location>
        <begin position="1"/>
        <end position="23"/>
    </location>
</feature>
<keyword evidence="3" id="KW-0539">Nucleus</keyword>
<dbReference type="OrthoDB" id="534063at2759"/>
<keyword evidence="7" id="KW-1185">Reference proteome</keyword>
<feature type="region of interest" description="Disordered" evidence="5">
    <location>
        <begin position="1"/>
        <end position="34"/>
    </location>
</feature>
<feature type="compositionally biased region" description="Polar residues" evidence="5">
    <location>
        <begin position="142"/>
        <end position="154"/>
    </location>
</feature>
<proteinExistence type="inferred from homology"/>
<protein>
    <submittedName>
        <fullName evidence="6">Unnamed protein product</fullName>
    </submittedName>
</protein>
<gene>
    <name evidence="6" type="ORF">Pfra01_001779200</name>
</gene>
<evidence type="ECO:0000313" key="7">
    <source>
        <dbReference type="Proteomes" id="UP001165121"/>
    </source>
</evidence>
<comment type="similarity">
    <text evidence="4">Belongs to the DONSON family.</text>
</comment>
<dbReference type="Proteomes" id="UP001165121">
    <property type="component" value="Unassembled WGS sequence"/>
</dbReference>
<reference evidence="6" key="1">
    <citation type="submission" date="2023-04" db="EMBL/GenBank/DDBJ databases">
        <title>Phytophthora fragariaefolia NBRC 109709.</title>
        <authorList>
            <person name="Ichikawa N."/>
            <person name="Sato H."/>
            <person name="Tonouchi N."/>
        </authorList>
    </citation>
    <scope>NUCLEOTIDE SEQUENCE</scope>
    <source>
        <strain evidence="6">NBRC 109709</strain>
    </source>
</reference>
<evidence type="ECO:0000256" key="2">
    <source>
        <dbReference type="ARBA" id="ARBA00022473"/>
    </source>
</evidence>